<dbReference type="GO" id="GO:1990904">
    <property type="term" value="C:ribonucleoprotein complex"/>
    <property type="evidence" value="ECO:0007669"/>
    <property type="project" value="InterPro"/>
</dbReference>
<dbReference type="PROSITE" id="PS01082">
    <property type="entry name" value="RIBOSOMAL_L7AE"/>
    <property type="match status" value="1"/>
</dbReference>
<dbReference type="GO" id="GO:0042254">
    <property type="term" value="P:ribosome biogenesis"/>
    <property type="evidence" value="ECO:0007669"/>
    <property type="project" value="InterPro"/>
</dbReference>
<reference evidence="5 6" key="1">
    <citation type="submission" date="2018-10" db="EMBL/GenBank/DDBJ databases">
        <title>Fifty Aureobasidium pullulans genomes reveal a recombining polyextremotolerant generalist.</title>
        <authorList>
            <person name="Gostincar C."/>
            <person name="Turk M."/>
            <person name="Zajc J."/>
            <person name="Gunde-Cimerman N."/>
        </authorList>
    </citation>
    <scope>NUCLEOTIDE SEQUENCE [LARGE SCALE GENOMIC DNA]</scope>
    <source>
        <strain evidence="5 6">EXF-11900</strain>
    </source>
</reference>
<organism evidence="5 6">
    <name type="scientific">Aureobasidium pullulans</name>
    <name type="common">Black yeast</name>
    <name type="synonym">Pullularia pullulans</name>
    <dbReference type="NCBI Taxonomy" id="5580"/>
    <lineage>
        <taxon>Eukaryota</taxon>
        <taxon>Fungi</taxon>
        <taxon>Dikarya</taxon>
        <taxon>Ascomycota</taxon>
        <taxon>Pezizomycotina</taxon>
        <taxon>Dothideomycetes</taxon>
        <taxon>Dothideomycetidae</taxon>
        <taxon>Dothideales</taxon>
        <taxon>Saccotheciaceae</taxon>
        <taxon>Aureobasidium</taxon>
    </lineage>
</organism>
<sequence length="350" mass="38166">MLGCTTHTEDLVGKGERSPRASILHNSIKAQQASAERIGLKESFDFKCLREAVQYKPIVRDIELNMLLEASVIDQSGILRRQKTWQKLCVAKKEAALGVRDSTTRRKKKLYPAALLQPHHQPTQHITKMAKDRSEKKEKKEKRKSVDASGVKKEKKEKRKSDATAVLNAIEDAAPGAVAVDADGDVIVDADVVADESSASIPLGALVPFANPLCDEKATKKVLKTVKKAAKQKCLKRGVKEVVKAVRKTTPADPATAQVAAPAIVILAADISPMDVISHIPVLCEDHNIPYVFLPSRAELGAAGSTKRPTSVVMVTPTAGKKGEEKDDEWDEAYKELNKLVVKQGQHVKV</sequence>
<evidence type="ECO:0000256" key="1">
    <source>
        <dbReference type="ARBA" id="ARBA00007337"/>
    </source>
</evidence>
<protein>
    <submittedName>
        <fullName evidence="5">L30e-like protein</fullName>
    </submittedName>
</protein>
<evidence type="ECO:0000313" key="5">
    <source>
        <dbReference type="EMBL" id="THV75412.1"/>
    </source>
</evidence>
<feature type="region of interest" description="Disordered" evidence="3">
    <location>
        <begin position="112"/>
        <end position="163"/>
    </location>
</feature>
<feature type="compositionally biased region" description="Basic and acidic residues" evidence="3">
    <location>
        <begin position="129"/>
        <end position="162"/>
    </location>
</feature>
<dbReference type="InterPro" id="IPR029064">
    <property type="entry name" value="Ribosomal_eL30-like_sf"/>
</dbReference>
<name>A0A4S8SW03_AURPU</name>
<dbReference type="PANTHER" id="PTHR23105">
    <property type="entry name" value="RIBOSOMAL PROTEIN L7AE FAMILY MEMBER"/>
    <property type="match status" value="1"/>
</dbReference>
<accession>A0A4S8SW03</accession>
<evidence type="ECO:0000313" key="6">
    <source>
        <dbReference type="Proteomes" id="UP000304951"/>
    </source>
</evidence>
<dbReference type="InterPro" id="IPR050257">
    <property type="entry name" value="eL8/uL1-like"/>
</dbReference>
<dbReference type="Proteomes" id="UP000304951">
    <property type="component" value="Unassembled WGS sequence"/>
</dbReference>
<comment type="caution">
    <text evidence="5">The sequence shown here is derived from an EMBL/GenBank/DDBJ whole genome shotgun (WGS) entry which is preliminary data.</text>
</comment>
<comment type="similarity">
    <text evidence="1">Belongs to the eukaryotic ribosomal protein eL8 family.</text>
</comment>
<evidence type="ECO:0000256" key="3">
    <source>
        <dbReference type="SAM" id="MobiDB-lite"/>
    </source>
</evidence>
<feature type="domain" description="Ribosomal protein eL8/eL30/eS12/Gadd45" evidence="4">
    <location>
        <begin position="221"/>
        <end position="318"/>
    </location>
</feature>
<dbReference type="Pfam" id="PF01248">
    <property type="entry name" value="Ribosomal_L7Ae"/>
    <property type="match status" value="1"/>
</dbReference>
<dbReference type="SUPFAM" id="SSF55315">
    <property type="entry name" value="L30e-like"/>
    <property type="match status" value="1"/>
</dbReference>
<dbReference type="AlphaFoldDB" id="A0A4S8SW03"/>
<dbReference type="GO" id="GO:0005730">
    <property type="term" value="C:nucleolus"/>
    <property type="evidence" value="ECO:0007669"/>
    <property type="project" value="InterPro"/>
</dbReference>
<keyword evidence="2" id="KW-0694">RNA-binding</keyword>
<dbReference type="EMBL" id="QZAF01000039">
    <property type="protein sequence ID" value="THV75412.1"/>
    <property type="molecule type" value="Genomic_DNA"/>
</dbReference>
<proteinExistence type="inferred from homology"/>
<gene>
    <name evidence="5" type="ORF">D6D28_01859</name>
</gene>
<evidence type="ECO:0000256" key="2">
    <source>
        <dbReference type="ARBA" id="ARBA00022884"/>
    </source>
</evidence>
<dbReference type="PRINTS" id="PR00883">
    <property type="entry name" value="NUCLEARHMG"/>
</dbReference>
<dbReference type="InterPro" id="IPR004037">
    <property type="entry name" value="Ribosomal_eL8-like_CS"/>
</dbReference>
<dbReference type="InterPro" id="IPR004038">
    <property type="entry name" value="Ribosomal_eL8/eL30/eS12/Gad45"/>
</dbReference>
<dbReference type="InterPro" id="IPR002415">
    <property type="entry name" value="H/ACA_rnp_Nhp2-like"/>
</dbReference>
<dbReference type="GO" id="GO:0003723">
    <property type="term" value="F:RNA binding"/>
    <property type="evidence" value="ECO:0007669"/>
    <property type="project" value="UniProtKB-KW"/>
</dbReference>
<dbReference type="Gene3D" id="3.30.1330.30">
    <property type="match status" value="1"/>
</dbReference>
<evidence type="ECO:0000259" key="4">
    <source>
        <dbReference type="Pfam" id="PF01248"/>
    </source>
</evidence>